<evidence type="ECO:0000256" key="1">
    <source>
        <dbReference type="SAM" id="MobiDB-lite"/>
    </source>
</evidence>
<sequence>MPFFLRTGLVGSGVDSSLTRREGERDDVVGGGEIGARLDEIHAVAAATGRGDTYDLKVVSWYGYDNSRWPGVETGKASAASFSLCISLNSNLGNRKCSPASECIVFARTWTTYSTASATLLQQKHVKAASTAQGMGYKVCTSPGCQGAQVPSTKGSVPQQTRDQAVNKERRALGKHQPSTRNWHKVKNTERKTSASWPVRRGRAWQPMAAHVGEASHQQGPTPGLIQPVTGVKRLPAPRSLKSHLRISLVLFASLASSHSTTNQSRPALSDEPAAIARSKTAKKRALPAPHACNQIRPSREQRNSQPWPFTASRLSRSDPLASRAQRPSIERLGRSVKP</sequence>
<comment type="caution">
    <text evidence="2">The sequence shown here is derived from an EMBL/GenBank/DDBJ whole genome shotgun (WGS) entry which is preliminary data.</text>
</comment>
<dbReference type="AlphaFoldDB" id="G9P8H2"/>
<dbReference type="EMBL" id="ABDG02000027">
    <property type="protein sequence ID" value="EHK40962.1"/>
    <property type="molecule type" value="Genomic_DNA"/>
</dbReference>
<accession>G9P8H2</accession>
<name>G9P8H2_HYPAI</name>
<gene>
    <name evidence="2" type="ORF">TRIATDRAFT_85196</name>
</gene>
<keyword evidence="3" id="KW-1185">Reference proteome</keyword>
<feature type="region of interest" description="Disordered" evidence="1">
    <location>
        <begin position="257"/>
        <end position="339"/>
    </location>
</feature>
<feature type="compositionally biased region" description="Polar residues" evidence="1">
    <location>
        <begin position="257"/>
        <end position="267"/>
    </location>
</feature>
<organism evidence="2 3">
    <name type="scientific">Hypocrea atroviridis (strain ATCC 20476 / IMI 206040)</name>
    <name type="common">Trichoderma atroviride</name>
    <dbReference type="NCBI Taxonomy" id="452589"/>
    <lineage>
        <taxon>Eukaryota</taxon>
        <taxon>Fungi</taxon>
        <taxon>Dikarya</taxon>
        <taxon>Ascomycota</taxon>
        <taxon>Pezizomycotina</taxon>
        <taxon>Sordariomycetes</taxon>
        <taxon>Hypocreomycetidae</taxon>
        <taxon>Hypocreales</taxon>
        <taxon>Hypocreaceae</taxon>
        <taxon>Trichoderma</taxon>
    </lineage>
</organism>
<dbReference type="HOGENOM" id="CLU_819057_0_0_1"/>
<proteinExistence type="predicted"/>
<evidence type="ECO:0000313" key="3">
    <source>
        <dbReference type="Proteomes" id="UP000005426"/>
    </source>
</evidence>
<feature type="region of interest" description="Disordered" evidence="1">
    <location>
        <begin position="171"/>
        <end position="198"/>
    </location>
</feature>
<protein>
    <submittedName>
        <fullName evidence="2">Uncharacterized protein</fullName>
    </submittedName>
</protein>
<reference evidence="2 3" key="1">
    <citation type="journal article" date="2011" name="Genome Biol.">
        <title>Comparative genome sequence analysis underscores mycoparasitism as the ancestral life style of Trichoderma.</title>
        <authorList>
            <person name="Kubicek C.P."/>
            <person name="Herrera-Estrella A."/>
            <person name="Seidl-Seiboth V."/>
            <person name="Martinez D.A."/>
            <person name="Druzhinina I.S."/>
            <person name="Thon M."/>
            <person name="Zeilinger S."/>
            <person name="Casas-Flores S."/>
            <person name="Horwitz B.A."/>
            <person name="Mukherjee P.K."/>
            <person name="Mukherjee M."/>
            <person name="Kredics L."/>
            <person name="Alcaraz L.D."/>
            <person name="Aerts A."/>
            <person name="Antal Z."/>
            <person name="Atanasova L."/>
            <person name="Cervantes-Badillo M.G."/>
            <person name="Challacombe J."/>
            <person name="Chertkov O."/>
            <person name="McCluskey K."/>
            <person name="Coulpier F."/>
            <person name="Deshpande N."/>
            <person name="von Doehren H."/>
            <person name="Ebbole D.J."/>
            <person name="Esquivel-Naranjo E.U."/>
            <person name="Fekete E."/>
            <person name="Flipphi M."/>
            <person name="Glaser F."/>
            <person name="Gomez-Rodriguez E.Y."/>
            <person name="Gruber S."/>
            <person name="Han C."/>
            <person name="Henrissat B."/>
            <person name="Hermosa R."/>
            <person name="Hernandez-Onate M."/>
            <person name="Karaffa L."/>
            <person name="Kosti I."/>
            <person name="Le Crom S."/>
            <person name="Lindquist E."/>
            <person name="Lucas S."/>
            <person name="Luebeck M."/>
            <person name="Luebeck P.S."/>
            <person name="Margeot A."/>
            <person name="Metz B."/>
            <person name="Misra M."/>
            <person name="Nevalainen H."/>
            <person name="Omann M."/>
            <person name="Packer N."/>
            <person name="Perrone G."/>
            <person name="Uresti-Rivera E.E."/>
            <person name="Salamov A."/>
            <person name="Schmoll M."/>
            <person name="Seiboth B."/>
            <person name="Shapiro H."/>
            <person name="Sukno S."/>
            <person name="Tamayo-Ramos J.A."/>
            <person name="Tisch D."/>
            <person name="Wiest A."/>
            <person name="Wilkinson H.H."/>
            <person name="Zhang M."/>
            <person name="Coutinho P.M."/>
            <person name="Kenerley C.M."/>
            <person name="Monte E."/>
            <person name="Baker S.E."/>
            <person name="Grigoriev I.V."/>
        </authorList>
    </citation>
    <scope>NUCLEOTIDE SEQUENCE [LARGE SCALE GENOMIC DNA]</scope>
    <source>
        <strain evidence="3">ATCC 20476 / IMI 206040</strain>
    </source>
</reference>
<dbReference type="Proteomes" id="UP000005426">
    <property type="component" value="Unassembled WGS sequence"/>
</dbReference>
<feature type="compositionally biased region" description="Basic and acidic residues" evidence="1">
    <location>
        <begin position="329"/>
        <end position="339"/>
    </location>
</feature>
<evidence type="ECO:0000313" key="2">
    <source>
        <dbReference type="EMBL" id="EHK40962.1"/>
    </source>
</evidence>